<organism evidence="1 2">
    <name type="scientific">Paracoccus pacificus</name>
    <dbReference type="NCBI Taxonomy" id="1463598"/>
    <lineage>
        <taxon>Bacteria</taxon>
        <taxon>Pseudomonadati</taxon>
        <taxon>Pseudomonadota</taxon>
        <taxon>Alphaproteobacteria</taxon>
        <taxon>Rhodobacterales</taxon>
        <taxon>Paracoccaceae</taxon>
        <taxon>Paracoccus</taxon>
    </lineage>
</organism>
<dbReference type="Proteomes" id="UP001597213">
    <property type="component" value="Unassembled WGS sequence"/>
</dbReference>
<keyword evidence="2" id="KW-1185">Reference proteome</keyword>
<evidence type="ECO:0000313" key="1">
    <source>
        <dbReference type="EMBL" id="MFD1880635.1"/>
    </source>
</evidence>
<name>A0ABW4R4J7_9RHOB</name>
<sequence length="61" mass="6631">MANDWHSGTTGPLLNKTVASRNRYRHPCGAGFARCYPTTSKSTGNRLAGYRIDELAPGFST</sequence>
<comment type="caution">
    <text evidence="1">The sequence shown here is derived from an EMBL/GenBank/DDBJ whole genome shotgun (WGS) entry which is preliminary data.</text>
</comment>
<dbReference type="EMBL" id="JBHUEN010000006">
    <property type="protein sequence ID" value="MFD1880635.1"/>
    <property type="molecule type" value="Genomic_DNA"/>
</dbReference>
<gene>
    <name evidence="1" type="ORF">ACFSCT_02760</name>
</gene>
<proteinExistence type="predicted"/>
<evidence type="ECO:0000313" key="2">
    <source>
        <dbReference type="Proteomes" id="UP001597213"/>
    </source>
</evidence>
<dbReference type="RefSeq" id="WP_379139963.1">
    <property type="nucleotide sequence ID" value="NZ_JBHUEN010000006.1"/>
</dbReference>
<accession>A0ABW4R4J7</accession>
<protein>
    <submittedName>
        <fullName evidence="1">Uncharacterized protein</fullName>
    </submittedName>
</protein>
<reference evidence="2" key="1">
    <citation type="journal article" date="2019" name="Int. J. Syst. Evol. Microbiol.">
        <title>The Global Catalogue of Microorganisms (GCM) 10K type strain sequencing project: providing services to taxonomists for standard genome sequencing and annotation.</title>
        <authorList>
            <consortium name="The Broad Institute Genomics Platform"/>
            <consortium name="The Broad Institute Genome Sequencing Center for Infectious Disease"/>
            <person name="Wu L."/>
            <person name="Ma J."/>
        </authorList>
    </citation>
    <scope>NUCLEOTIDE SEQUENCE [LARGE SCALE GENOMIC DNA]</scope>
    <source>
        <strain evidence="2">CCUG 56029</strain>
    </source>
</reference>